<comment type="caution">
    <text evidence="1">The sequence shown here is derived from an EMBL/GenBank/DDBJ whole genome shotgun (WGS) entry which is preliminary data.</text>
</comment>
<sequence length="369" mass="40431">MIISELRIPNMKKTSSLKLYLAIILIRIIYAGLQILGKAALDGGMNTAVFVFYRQALASVVMSPVAFFVEWKSAPPLGFKVGFKIFILALLGTTMSMNFHMSALSYTTPTLASAIINSIPAMTFILSVILRVESLKPRKLSGIAKITGVALSLAGVVVIALYIGPFIKSLNPHYVFGDENHERNGGQANQNKKFWLIGTSLMTITNITWALWLVLQGAVLKEYPAKLMFTALQCIFSTVQTFFVALVMERDFSKWKSSSGMSFISVAYCGVIVTGVSFYLQSWCIEKRGPVFLSMFTPLTLLITMACSFIFLGDAINLGSILGGALMVAGLYSVLWGKSKEVKESTIPVAAPTESPCFDETQMANRQKE</sequence>
<evidence type="ECO:0000313" key="2">
    <source>
        <dbReference type="Proteomes" id="UP000827976"/>
    </source>
</evidence>
<name>A0ACB7US86_DIOAL</name>
<accession>A0ACB7US86</accession>
<dbReference type="EMBL" id="CM037024">
    <property type="protein sequence ID" value="KAH7663588.1"/>
    <property type="molecule type" value="Genomic_DNA"/>
</dbReference>
<keyword evidence="2" id="KW-1185">Reference proteome</keyword>
<protein>
    <submittedName>
        <fullName evidence="1">WAT1-related protein</fullName>
    </submittedName>
</protein>
<dbReference type="Proteomes" id="UP000827976">
    <property type="component" value="Chromosome 14"/>
</dbReference>
<proteinExistence type="predicted"/>
<organism evidence="1 2">
    <name type="scientific">Dioscorea alata</name>
    <name type="common">Purple yam</name>
    <dbReference type="NCBI Taxonomy" id="55571"/>
    <lineage>
        <taxon>Eukaryota</taxon>
        <taxon>Viridiplantae</taxon>
        <taxon>Streptophyta</taxon>
        <taxon>Embryophyta</taxon>
        <taxon>Tracheophyta</taxon>
        <taxon>Spermatophyta</taxon>
        <taxon>Magnoliopsida</taxon>
        <taxon>Liliopsida</taxon>
        <taxon>Dioscoreales</taxon>
        <taxon>Dioscoreaceae</taxon>
        <taxon>Dioscorea</taxon>
    </lineage>
</organism>
<gene>
    <name evidence="1" type="ORF">IHE45_14G065900</name>
</gene>
<evidence type="ECO:0000313" key="1">
    <source>
        <dbReference type="EMBL" id="KAH7663588.1"/>
    </source>
</evidence>
<reference evidence="2" key="1">
    <citation type="journal article" date="2022" name="Nat. Commun.">
        <title>Chromosome evolution and the genetic basis of agronomically important traits in greater yam.</title>
        <authorList>
            <person name="Bredeson J.V."/>
            <person name="Lyons J.B."/>
            <person name="Oniyinde I.O."/>
            <person name="Okereke N.R."/>
            <person name="Kolade O."/>
            <person name="Nnabue I."/>
            <person name="Nwadili C.O."/>
            <person name="Hribova E."/>
            <person name="Parker M."/>
            <person name="Nwogha J."/>
            <person name="Shu S."/>
            <person name="Carlson J."/>
            <person name="Kariba R."/>
            <person name="Muthemba S."/>
            <person name="Knop K."/>
            <person name="Barton G.J."/>
            <person name="Sherwood A.V."/>
            <person name="Lopez-Montes A."/>
            <person name="Asiedu R."/>
            <person name="Jamnadass R."/>
            <person name="Muchugi A."/>
            <person name="Goodstein D."/>
            <person name="Egesi C.N."/>
            <person name="Featherston J."/>
            <person name="Asfaw A."/>
            <person name="Simpson G.G."/>
            <person name="Dolezel J."/>
            <person name="Hendre P.S."/>
            <person name="Van Deynze A."/>
            <person name="Kumar P.L."/>
            <person name="Obidiegwu J.E."/>
            <person name="Bhattacharjee R."/>
            <person name="Rokhsar D.S."/>
        </authorList>
    </citation>
    <scope>NUCLEOTIDE SEQUENCE [LARGE SCALE GENOMIC DNA]</scope>
    <source>
        <strain evidence="2">cv. TDa95/00328</strain>
    </source>
</reference>